<dbReference type="InterPro" id="IPR051598">
    <property type="entry name" value="TSUP/Inactive_protease-like"/>
</dbReference>
<proteinExistence type="inferred from homology"/>
<dbReference type="InterPro" id="IPR002781">
    <property type="entry name" value="TM_pro_TauE-like"/>
</dbReference>
<evidence type="ECO:0000313" key="7">
    <source>
        <dbReference type="EMBL" id="KKB36335.1"/>
    </source>
</evidence>
<evidence type="ECO:0000313" key="8">
    <source>
        <dbReference type="Proteomes" id="UP000031563"/>
    </source>
</evidence>
<evidence type="ECO:0000256" key="6">
    <source>
        <dbReference type="RuleBase" id="RU363041"/>
    </source>
</evidence>
<keyword evidence="6" id="KW-1003">Cell membrane</keyword>
<feature type="transmembrane region" description="Helical" evidence="6">
    <location>
        <begin position="101"/>
        <end position="120"/>
    </location>
</feature>
<gene>
    <name evidence="7" type="ORF">QY95_03199</name>
</gene>
<keyword evidence="3 6" id="KW-0812">Transmembrane</keyword>
<dbReference type="STRING" id="1221996.QY95_03199"/>
<comment type="caution">
    <text evidence="7">The sequence shown here is derived from an EMBL/GenBank/DDBJ whole genome shotgun (WGS) entry which is preliminary data.</text>
</comment>
<comment type="similarity">
    <text evidence="2 6">Belongs to the 4-toluene sulfonate uptake permease (TSUP) (TC 2.A.102) family.</text>
</comment>
<evidence type="ECO:0000256" key="4">
    <source>
        <dbReference type="ARBA" id="ARBA00022989"/>
    </source>
</evidence>
<dbReference type="PANTHER" id="PTHR43701:SF12">
    <property type="entry name" value="MEMBRANE TRANSPORTER PROTEIN YTNM-RELATED"/>
    <property type="match status" value="1"/>
</dbReference>
<dbReference type="EMBL" id="JWIR02000062">
    <property type="protein sequence ID" value="KKB36335.1"/>
    <property type="molecule type" value="Genomic_DNA"/>
</dbReference>
<organism evidence="7 8">
    <name type="scientific">Bacillus thermotolerans</name>
    <name type="common">Quasibacillus thermotolerans</name>
    <dbReference type="NCBI Taxonomy" id="1221996"/>
    <lineage>
        <taxon>Bacteria</taxon>
        <taxon>Bacillati</taxon>
        <taxon>Bacillota</taxon>
        <taxon>Bacilli</taxon>
        <taxon>Bacillales</taxon>
        <taxon>Bacillaceae</taxon>
        <taxon>Bacillus</taxon>
    </lineage>
</organism>
<feature type="transmembrane region" description="Helical" evidence="6">
    <location>
        <begin position="174"/>
        <end position="198"/>
    </location>
</feature>
<evidence type="ECO:0000256" key="2">
    <source>
        <dbReference type="ARBA" id="ARBA00009142"/>
    </source>
</evidence>
<dbReference type="RefSeq" id="WP_039237068.1">
    <property type="nucleotide sequence ID" value="NZ_JWIR02000062.1"/>
</dbReference>
<keyword evidence="4 6" id="KW-1133">Transmembrane helix</keyword>
<sequence length="302" mass="32310">MERFVILALVGLAAQLVDGALGMGYGLTSTTLLLTAGVAPAIASASVHMAEVVTTAASGVSHVKFGNVDKQMAKRLIIPGAIGAFLGATFLSQLTGEYVRLYVSIFLLCLGLYILTRFLFLQDARKQEHKVLTNKFYVPLGFVAGFFDASGGGGWGPIATPALLSQKGMEPRKVIGTVGASEFAVASAATLGFIISLGLGNINWLWAGAIMLGGVIAAPIAAWIVKNLPTKILAVIVSGMLIFTNTNAILSYTNIEPFWENMIYGVIVAVWLMIVLYVIQKERRLIPRAVQYLQDQKSRKTS</sequence>
<dbReference type="Proteomes" id="UP000031563">
    <property type="component" value="Unassembled WGS sequence"/>
</dbReference>
<protein>
    <recommendedName>
        <fullName evidence="6">Probable membrane transporter protein</fullName>
    </recommendedName>
</protein>
<feature type="transmembrane region" description="Helical" evidence="6">
    <location>
        <begin position="232"/>
        <end position="250"/>
    </location>
</feature>
<accession>A0A0F5HNA0</accession>
<dbReference type="PANTHER" id="PTHR43701">
    <property type="entry name" value="MEMBRANE TRANSPORTER PROTEIN MJ0441-RELATED"/>
    <property type="match status" value="1"/>
</dbReference>
<name>A0A0F5HTG7_BACTR</name>
<keyword evidence="8" id="KW-1185">Reference proteome</keyword>
<feature type="transmembrane region" description="Helical" evidence="6">
    <location>
        <begin position="262"/>
        <end position="279"/>
    </location>
</feature>
<feature type="transmembrane region" description="Helical" evidence="6">
    <location>
        <begin position="204"/>
        <end position="225"/>
    </location>
</feature>
<dbReference type="Pfam" id="PF01925">
    <property type="entry name" value="TauE"/>
    <property type="match status" value="1"/>
</dbReference>
<dbReference type="OrthoDB" id="45564at2"/>
<evidence type="ECO:0000256" key="1">
    <source>
        <dbReference type="ARBA" id="ARBA00004141"/>
    </source>
</evidence>
<feature type="transmembrane region" description="Helical" evidence="6">
    <location>
        <begin position="76"/>
        <end position="95"/>
    </location>
</feature>
<accession>A0A0F5HTG7</accession>
<dbReference type="AlphaFoldDB" id="A0A0F5HTG7"/>
<reference evidence="7" key="1">
    <citation type="submission" date="2015-02" db="EMBL/GenBank/DDBJ databases">
        <title>Genome Assembly of Bacillaceae bacterium MTCC 8252.</title>
        <authorList>
            <person name="Verma A."/>
            <person name="Khatri I."/>
            <person name="Mual P."/>
            <person name="Subramanian S."/>
            <person name="Krishnamurthi S."/>
        </authorList>
    </citation>
    <scope>NUCLEOTIDE SEQUENCE [LARGE SCALE GENOMIC DNA]</scope>
    <source>
        <strain evidence="7">MTCC 8252</strain>
    </source>
</reference>
<keyword evidence="5 6" id="KW-0472">Membrane</keyword>
<dbReference type="GO" id="GO:0005886">
    <property type="term" value="C:plasma membrane"/>
    <property type="evidence" value="ECO:0007669"/>
    <property type="project" value="UniProtKB-SubCell"/>
</dbReference>
<evidence type="ECO:0000256" key="5">
    <source>
        <dbReference type="ARBA" id="ARBA00023136"/>
    </source>
</evidence>
<comment type="subcellular location">
    <subcellularLocation>
        <location evidence="6">Cell membrane</location>
        <topology evidence="6">Multi-pass membrane protein</topology>
    </subcellularLocation>
    <subcellularLocation>
        <location evidence="1">Membrane</location>
        <topology evidence="1">Multi-pass membrane protein</topology>
    </subcellularLocation>
</comment>
<evidence type="ECO:0000256" key="3">
    <source>
        <dbReference type="ARBA" id="ARBA00022692"/>
    </source>
</evidence>